<sequence>MPTATCCAARLWAASRCVCTCRACRSCGWASTTRCCSRALDVGRASLWSWRTSSSTSVCGCHASRTTAPSPSFRPTGSLSSCPTGSTLTSSRSSG</sequence>
<proteinExistence type="predicted"/>
<dbReference type="EMBL" id="GIFC01005223">
    <property type="protein sequence ID" value="MXU87306.1"/>
    <property type="molecule type" value="Transcribed_RNA"/>
</dbReference>
<feature type="compositionally biased region" description="Low complexity" evidence="1">
    <location>
        <begin position="84"/>
        <end position="95"/>
    </location>
</feature>
<accession>A0A6B0UFI1</accession>
<protein>
    <recommendedName>
        <fullName evidence="4">Secreted protein</fullName>
    </recommendedName>
</protein>
<evidence type="ECO:0000256" key="1">
    <source>
        <dbReference type="SAM" id="MobiDB-lite"/>
    </source>
</evidence>
<name>A0A6B0UFI1_IXORI</name>
<evidence type="ECO:0000313" key="3">
    <source>
        <dbReference type="EMBL" id="MXU87306.1"/>
    </source>
</evidence>
<keyword evidence="2" id="KW-0732">Signal</keyword>
<feature type="region of interest" description="Disordered" evidence="1">
    <location>
        <begin position="64"/>
        <end position="95"/>
    </location>
</feature>
<feature type="chain" id="PRO_5025666504" description="Secreted protein" evidence="2">
    <location>
        <begin position="24"/>
        <end position="95"/>
    </location>
</feature>
<dbReference type="AlphaFoldDB" id="A0A6B0UFI1"/>
<feature type="compositionally biased region" description="Polar residues" evidence="1">
    <location>
        <begin position="64"/>
        <end position="83"/>
    </location>
</feature>
<reference evidence="3" key="1">
    <citation type="submission" date="2019-12" db="EMBL/GenBank/DDBJ databases">
        <title>An insight into the sialome of adult female Ixodes ricinus ticks feeding for 6 days.</title>
        <authorList>
            <person name="Perner J."/>
            <person name="Ribeiro J.M.C."/>
        </authorList>
    </citation>
    <scope>NUCLEOTIDE SEQUENCE</scope>
    <source>
        <strain evidence="3">Semi-engorged</strain>
        <tissue evidence="3">Salivary glands</tissue>
    </source>
</reference>
<feature type="signal peptide" evidence="2">
    <location>
        <begin position="1"/>
        <end position="23"/>
    </location>
</feature>
<organism evidence="3">
    <name type="scientific">Ixodes ricinus</name>
    <name type="common">Common tick</name>
    <name type="synonym">Acarus ricinus</name>
    <dbReference type="NCBI Taxonomy" id="34613"/>
    <lineage>
        <taxon>Eukaryota</taxon>
        <taxon>Metazoa</taxon>
        <taxon>Ecdysozoa</taxon>
        <taxon>Arthropoda</taxon>
        <taxon>Chelicerata</taxon>
        <taxon>Arachnida</taxon>
        <taxon>Acari</taxon>
        <taxon>Parasitiformes</taxon>
        <taxon>Ixodida</taxon>
        <taxon>Ixodoidea</taxon>
        <taxon>Ixodidae</taxon>
        <taxon>Ixodinae</taxon>
        <taxon>Ixodes</taxon>
    </lineage>
</organism>
<evidence type="ECO:0000256" key="2">
    <source>
        <dbReference type="SAM" id="SignalP"/>
    </source>
</evidence>
<evidence type="ECO:0008006" key="4">
    <source>
        <dbReference type="Google" id="ProtNLM"/>
    </source>
</evidence>